<evidence type="ECO:0000313" key="2">
    <source>
        <dbReference type="EMBL" id="KAK8120514.1"/>
    </source>
</evidence>
<evidence type="ECO:0000256" key="1">
    <source>
        <dbReference type="SAM" id="MobiDB-lite"/>
    </source>
</evidence>
<dbReference type="EMBL" id="JAQQWP010000004">
    <property type="protein sequence ID" value="KAK8120514.1"/>
    <property type="molecule type" value="Genomic_DNA"/>
</dbReference>
<protein>
    <submittedName>
        <fullName evidence="2">PHD/FYVE-zinc-finger like domain-containing protein</fullName>
    </submittedName>
</protein>
<organism evidence="2 3">
    <name type="scientific">Apiospora kogelbergensis</name>
    <dbReference type="NCBI Taxonomy" id="1337665"/>
    <lineage>
        <taxon>Eukaryota</taxon>
        <taxon>Fungi</taxon>
        <taxon>Dikarya</taxon>
        <taxon>Ascomycota</taxon>
        <taxon>Pezizomycotina</taxon>
        <taxon>Sordariomycetes</taxon>
        <taxon>Xylariomycetidae</taxon>
        <taxon>Amphisphaeriales</taxon>
        <taxon>Apiosporaceae</taxon>
        <taxon>Apiospora</taxon>
    </lineage>
</organism>
<reference evidence="2 3" key="1">
    <citation type="submission" date="2023-01" db="EMBL/GenBank/DDBJ databases">
        <title>Analysis of 21 Apiospora genomes using comparative genomics revels a genus with tremendous synthesis potential of carbohydrate active enzymes and secondary metabolites.</title>
        <authorList>
            <person name="Sorensen T."/>
        </authorList>
    </citation>
    <scope>NUCLEOTIDE SEQUENCE [LARGE SCALE GENOMIC DNA]</scope>
    <source>
        <strain evidence="2 3">CBS 117206</strain>
    </source>
</reference>
<keyword evidence="3" id="KW-1185">Reference proteome</keyword>
<comment type="caution">
    <text evidence="2">The sequence shown here is derived from an EMBL/GenBank/DDBJ whole genome shotgun (WGS) entry which is preliminary data.</text>
</comment>
<gene>
    <name evidence="2" type="ORF">PG999_004634</name>
</gene>
<dbReference type="AlphaFoldDB" id="A0AAW0QZV9"/>
<feature type="region of interest" description="Disordered" evidence="1">
    <location>
        <begin position="124"/>
        <end position="197"/>
    </location>
</feature>
<name>A0AAW0QZV9_9PEZI</name>
<proteinExistence type="predicted"/>
<feature type="compositionally biased region" description="Acidic residues" evidence="1">
    <location>
        <begin position="171"/>
        <end position="188"/>
    </location>
</feature>
<dbReference type="Proteomes" id="UP001392437">
    <property type="component" value="Unassembled WGS sequence"/>
</dbReference>
<evidence type="ECO:0000313" key="3">
    <source>
        <dbReference type="Proteomes" id="UP001392437"/>
    </source>
</evidence>
<sequence>MCDFDQYSTSQPPRVGFNGISNWKRVAKLQLGLHASISYRMIPQSADRSLSTAGLRFCRLRRMLADLGRTVTTEDSLGDNGMNNFVFDMSDVGAIEADPMDIDAAAALNQHILDDVNAGLQAPTADSVVDSGSSPNHHAIALQDPENDEFVAGVLSNNEEVEKRPSADSASDVEDDAGDMEDQEESEDVGSQLPEGTKPRLFPIEVVLSPPADPDSYRILPPSMTVEKVIREVEQDGGVWYEVEFDDGRADILSRPHAYCTFGAFRYLTFPLPINSRCAVD</sequence>
<accession>A0AAW0QZV9</accession>